<accession>A0A439CYR9</accession>
<feature type="region of interest" description="Disordered" evidence="1">
    <location>
        <begin position="230"/>
        <end position="249"/>
    </location>
</feature>
<keyword evidence="2" id="KW-1133">Transmembrane helix</keyword>
<dbReference type="AlphaFoldDB" id="A0A439CYR9"/>
<feature type="region of interest" description="Disordered" evidence="1">
    <location>
        <begin position="142"/>
        <end position="189"/>
    </location>
</feature>
<feature type="compositionally biased region" description="Low complexity" evidence="1">
    <location>
        <begin position="142"/>
        <end position="152"/>
    </location>
</feature>
<evidence type="ECO:0000256" key="1">
    <source>
        <dbReference type="SAM" id="MobiDB-lite"/>
    </source>
</evidence>
<gene>
    <name evidence="3" type="ORF">EKO27_g7731</name>
</gene>
<evidence type="ECO:0000313" key="4">
    <source>
        <dbReference type="Proteomes" id="UP000286045"/>
    </source>
</evidence>
<evidence type="ECO:0000256" key="2">
    <source>
        <dbReference type="SAM" id="Phobius"/>
    </source>
</evidence>
<keyword evidence="4" id="KW-1185">Reference proteome</keyword>
<keyword evidence="2" id="KW-0812">Transmembrane</keyword>
<organism evidence="3 4">
    <name type="scientific">Xylaria grammica</name>
    <dbReference type="NCBI Taxonomy" id="363999"/>
    <lineage>
        <taxon>Eukaryota</taxon>
        <taxon>Fungi</taxon>
        <taxon>Dikarya</taxon>
        <taxon>Ascomycota</taxon>
        <taxon>Pezizomycotina</taxon>
        <taxon>Sordariomycetes</taxon>
        <taxon>Xylariomycetidae</taxon>
        <taxon>Xylariales</taxon>
        <taxon>Xylariaceae</taxon>
        <taxon>Xylaria</taxon>
    </lineage>
</organism>
<keyword evidence="2" id="KW-0472">Membrane</keyword>
<reference evidence="3 4" key="1">
    <citation type="submission" date="2018-12" db="EMBL/GenBank/DDBJ databases">
        <title>Draft genome sequence of Xylaria grammica IHI A82.</title>
        <authorList>
            <person name="Buettner E."/>
            <person name="Kellner H."/>
        </authorList>
    </citation>
    <scope>NUCLEOTIDE SEQUENCE [LARGE SCALE GENOMIC DNA]</scope>
    <source>
        <strain evidence="3 4">IHI A82</strain>
    </source>
</reference>
<feature type="transmembrane region" description="Helical" evidence="2">
    <location>
        <begin position="195"/>
        <end position="217"/>
    </location>
</feature>
<feature type="compositionally biased region" description="Polar residues" evidence="1">
    <location>
        <begin position="153"/>
        <end position="189"/>
    </location>
</feature>
<protein>
    <submittedName>
        <fullName evidence="3">Uncharacterized protein</fullName>
    </submittedName>
</protein>
<sequence length="392" mass="42819">MKTFQALQALVIMPSLEIDSATGGAHIQCLPSFATEDDFNESPIFTYSPGLFCPSGMTTGTSVSGTAICCPSGLECTDIGRDATFYKCTATMTVGTFGEGEWGENPDIGYIFSISVLSPKFHKTIYAEATAITLLRQGADNSGDNSGDNSDGVSDTQTGSSDSITSTAMASDPTTTQLGPTNTFSPRSSSDTAKIVGIVLGSVIGVILLFLLYFFFVRYRPRQLRKRNADIQPDAAQENGTSGPQPYPGDSAVGFWNLKSELDPAATRAELEGTEIDRQGPGIYVVKPELEGSVVAKRTTQMLDETQKHVYRFHAIDPELRRQRDMELSRTFDPNSNWTHPTEQEWIWSYDAYKEAEDLLSITGSVKPPPRAQHGQPCGFVLPVEEFRRQED</sequence>
<comment type="caution">
    <text evidence="3">The sequence shown here is derived from an EMBL/GenBank/DDBJ whole genome shotgun (WGS) entry which is preliminary data.</text>
</comment>
<dbReference type="Proteomes" id="UP000286045">
    <property type="component" value="Unassembled WGS sequence"/>
</dbReference>
<proteinExistence type="predicted"/>
<evidence type="ECO:0000313" key="3">
    <source>
        <dbReference type="EMBL" id="RWA07369.1"/>
    </source>
</evidence>
<dbReference type="EMBL" id="RYZI01000263">
    <property type="protein sequence ID" value="RWA07369.1"/>
    <property type="molecule type" value="Genomic_DNA"/>
</dbReference>
<name>A0A439CYR9_9PEZI</name>